<organism evidence="4 5">
    <name type="scientific">Venturia inaequalis</name>
    <name type="common">Apple scab fungus</name>
    <dbReference type="NCBI Taxonomy" id="5025"/>
    <lineage>
        <taxon>Eukaryota</taxon>
        <taxon>Fungi</taxon>
        <taxon>Dikarya</taxon>
        <taxon>Ascomycota</taxon>
        <taxon>Pezizomycotina</taxon>
        <taxon>Dothideomycetes</taxon>
        <taxon>Pleosporomycetidae</taxon>
        <taxon>Venturiales</taxon>
        <taxon>Venturiaceae</taxon>
        <taxon>Venturia</taxon>
    </lineage>
</organism>
<reference evidence="4 5" key="1">
    <citation type="submission" date="2019-07" db="EMBL/GenBank/DDBJ databases">
        <title>Venturia inaequalis Genome Resource.</title>
        <authorList>
            <person name="Lichtner F.J."/>
        </authorList>
    </citation>
    <scope>NUCLEOTIDE SEQUENCE [LARGE SCALE GENOMIC DNA]</scope>
    <source>
        <strain evidence="3">Bline_iso_100314</strain>
        <strain evidence="4 5">DMI_063113</strain>
    </source>
</reference>
<gene>
    <name evidence="3" type="ORF">BLS_004640</name>
    <name evidence="4" type="ORF">EG327_000912</name>
</gene>
<keyword evidence="5" id="KW-1185">Reference proteome</keyword>
<evidence type="ECO:0000313" key="3">
    <source>
        <dbReference type="EMBL" id="KAE9971073.1"/>
    </source>
</evidence>
<dbReference type="Pfam" id="PF00135">
    <property type="entry name" value="COesterase"/>
    <property type="match status" value="1"/>
</dbReference>
<dbReference type="Gene3D" id="3.40.50.1820">
    <property type="entry name" value="alpha/beta hydrolase"/>
    <property type="match status" value="1"/>
</dbReference>
<feature type="chain" id="PRO_5044691176" description="Carboxylesterase type B domain-containing protein" evidence="1">
    <location>
        <begin position="17"/>
        <end position="562"/>
    </location>
</feature>
<evidence type="ECO:0000259" key="2">
    <source>
        <dbReference type="Pfam" id="PF00135"/>
    </source>
</evidence>
<dbReference type="EMBL" id="WNWR01000120">
    <property type="protein sequence ID" value="KAE9990821.1"/>
    <property type="molecule type" value="Genomic_DNA"/>
</dbReference>
<dbReference type="SUPFAM" id="SSF53474">
    <property type="entry name" value="alpha/beta-Hydrolases"/>
    <property type="match status" value="1"/>
</dbReference>
<evidence type="ECO:0000313" key="4">
    <source>
        <dbReference type="EMBL" id="KAE9990821.1"/>
    </source>
</evidence>
<dbReference type="InterPro" id="IPR029058">
    <property type="entry name" value="AB_hydrolase_fold"/>
</dbReference>
<keyword evidence="1" id="KW-0732">Signal</keyword>
<feature type="signal peptide" evidence="1">
    <location>
        <begin position="1"/>
        <end position="16"/>
    </location>
</feature>
<protein>
    <recommendedName>
        <fullName evidence="2">Carboxylesterase type B domain-containing protein</fullName>
    </recommendedName>
</protein>
<dbReference type="EMBL" id="WNWQ01000305">
    <property type="protein sequence ID" value="KAE9971073.1"/>
    <property type="molecule type" value="Genomic_DNA"/>
</dbReference>
<evidence type="ECO:0000313" key="5">
    <source>
        <dbReference type="Proteomes" id="UP000490939"/>
    </source>
</evidence>
<dbReference type="PANTHER" id="PTHR11559">
    <property type="entry name" value="CARBOXYLESTERASE"/>
    <property type="match status" value="1"/>
</dbReference>
<comment type="caution">
    <text evidence="4">The sequence shown here is derived from an EMBL/GenBank/DDBJ whole genome shotgun (WGS) entry which is preliminary data.</text>
</comment>
<dbReference type="AlphaFoldDB" id="A0A8H3ZG33"/>
<sequence>MRSALALLTCIGLSLAQSVDPLAQIITSGNDVLLKLDYATYRGYHNSTNEVYTFRNIRFAASPTGELRWQKPVPPGKVSEVQDRQEPIACTQPPSDKVQTVGGAVVGKGSEDCLFLDLTIPEKVVRSDKKEKVPVLIWVHGGFYTQGSKDERSFHQFAKLSDGNIISVAANYRIGAYGFLGGSTVGGQGIQNVGLWDQRAAFEWVQQYIPYVGGNINKVTAMGVSAGAGCILHHLTAEGGVRNPLFQKAILQSAGYATVQDMTGAVEREYYRIEEFAGCKNKGLACLRALDEEAMRKVSVFANSGGRQCDSGWNPVVDGIYVVNTPTIEIAKGRFYKEMTSIISGYAINEAGRMWFVDQSMNFSAKFDEYARCVFGNRASPRLAKLSGRLQELYPAIEKPGSPFKTTNEQVARYIADMDFNCHHRALAQAYPTSTYTYQTSLWGGTHYMDQFPSFFDPNGIGVNLILKSSTRDLSSLQAFQSYLVSEIITGDPNTLRSKDKTIEWPLTAGFNDTALKGVLNFTSPSGPDGFSVITSERLMKERCDFWNEFWTEVDQALIFGS</sequence>
<evidence type="ECO:0000256" key="1">
    <source>
        <dbReference type="SAM" id="SignalP"/>
    </source>
</evidence>
<feature type="domain" description="Carboxylesterase type B" evidence="2">
    <location>
        <begin position="42"/>
        <end position="547"/>
    </location>
</feature>
<dbReference type="InterPro" id="IPR050309">
    <property type="entry name" value="Type-B_Carboxylest/Lipase"/>
</dbReference>
<dbReference type="Proteomes" id="UP000490939">
    <property type="component" value="Unassembled WGS sequence"/>
</dbReference>
<proteinExistence type="predicted"/>
<accession>A0A8H3ZG33</accession>
<dbReference type="Proteomes" id="UP000433883">
    <property type="component" value="Unassembled WGS sequence"/>
</dbReference>
<name>A0A8H3ZG33_VENIN</name>
<dbReference type="InterPro" id="IPR002018">
    <property type="entry name" value="CarbesteraseB"/>
</dbReference>